<keyword evidence="5" id="KW-1185">Reference proteome</keyword>
<dbReference type="CDD" id="cd12215">
    <property type="entry name" value="ChiC_BD"/>
    <property type="match status" value="1"/>
</dbReference>
<dbReference type="GO" id="GO:0030246">
    <property type="term" value="F:carbohydrate binding"/>
    <property type="evidence" value="ECO:0007669"/>
    <property type="project" value="InterPro"/>
</dbReference>
<dbReference type="SUPFAM" id="SSF51055">
    <property type="entry name" value="Carbohydrate binding domain"/>
    <property type="match status" value="1"/>
</dbReference>
<dbReference type="EMBL" id="KB310094">
    <property type="protein sequence ID" value="ELT92506.1"/>
    <property type="molecule type" value="Genomic_DNA"/>
</dbReference>
<dbReference type="HOGENOM" id="CLU_1177660_0_0_1"/>
<dbReference type="AlphaFoldDB" id="R7TLS8"/>
<proteinExistence type="predicted"/>
<reference evidence="3 5" key="2">
    <citation type="journal article" date="2013" name="Nature">
        <title>Insights into bilaterian evolution from three spiralian genomes.</title>
        <authorList>
            <person name="Simakov O."/>
            <person name="Marletaz F."/>
            <person name="Cho S.J."/>
            <person name="Edsinger-Gonzales E."/>
            <person name="Havlak P."/>
            <person name="Hellsten U."/>
            <person name="Kuo D.H."/>
            <person name="Larsson T."/>
            <person name="Lv J."/>
            <person name="Arendt D."/>
            <person name="Savage R."/>
            <person name="Osoegawa K."/>
            <person name="de Jong P."/>
            <person name="Grimwood J."/>
            <person name="Chapman J.A."/>
            <person name="Shapiro H."/>
            <person name="Aerts A."/>
            <person name="Otillar R.P."/>
            <person name="Terry A.Y."/>
            <person name="Boore J.L."/>
            <person name="Grigoriev I.V."/>
            <person name="Lindberg D.R."/>
            <person name="Seaver E.C."/>
            <person name="Weisblat D.A."/>
            <person name="Putnam N.H."/>
            <person name="Rokhsar D.S."/>
        </authorList>
    </citation>
    <scope>NUCLEOTIDE SEQUENCE</scope>
    <source>
        <strain evidence="3 5">I ESC-2004</strain>
    </source>
</reference>
<dbReference type="Gene3D" id="2.60.40.10">
    <property type="entry name" value="Immunoglobulins"/>
    <property type="match status" value="2"/>
</dbReference>
<dbReference type="GO" id="GO:0005975">
    <property type="term" value="P:carbohydrate metabolic process"/>
    <property type="evidence" value="ECO:0007669"/>
    <property type="project" value="InterPro"/>
</dbReference>
<name>R7TLS8_CAPTE</name>
<evidence type="ECO:0000256" key="1">
    <source>
        <dbReference type="ARBA" id="ARBA00022801"/>
    </source>
</evidence>
<feature type="non-terminal residue" evidence="3">
    <location>
        <position position="232"/>
    </location>
</feature>
<evidence type="ECO:0000259" key="2">
    <source>
        <dbReference type="SMART" id="SM00495"/>
    </source>
</evidence>
<organism evidence="3">
    <name type="scientific">Capitella teleta</name>
    <name type="common">Polychaete worm</name>
    <dbReference type="NCBI Taxonomy" id="283909"/>
    <lineage>
        <taxon>Eukaryota</taxon>
        <taxon>Metazoa</taxon>
        <taxon>Spiralia</taxon>
        <taxon>Lophotrochozoa</taxon>
        <taxon>Annelida</taxon>
        <taxon>Polychaeta</taxon>
        <taxon>Sedentaria</taxon>
        <taxon>Scolecida</taxon>
        <taxon>Capitellidae</taxon>
        <taxon>Capitella</taxon>
    </lineage>
</organism>
<dbReference type="InterPro" id="IPR003610">
    <property type="entry name" value="CBM5/12"/>
</dbReference>
<evidence type="ECO:0000313" key="5">
    <source>
        <dbReference type="Proteomes" id="UP000014760"/>
    </source>
</evidence>
<dbReference type="OMA" id="HTIYAKA"/>
<reference evidence="5" key="1">
    <citation type="submission" date="2012-12" db="EMBL/GenBank/DDBJ databases">
        <authorList>
            <person name="Hellsten U."/>
            <person name="Grimwood J."/>
            <person name="Chapman J.A."/>
            <person name="Shapiro H."/>
            <person name="Aerts A."/>
            <person name="Otillar R.P."/>
            <person name="Terry A.Y."/>
            <person name="Boore J.L."/>
            <person name="Simakov O."/>
            <person name="Marletaz F."/>
            <person name="Cho S.-J."/>
            <person name="Edsinger-Gonzales E."/>
            <person name="Havlak P."/>
            <person name="Kuo D.-H."/>
            <person name="Larsson T."/>
            <person name="Lv J."/>
            <person name="Arendt D."/>
            <person name="Savage R."/>
            <person name="Osoegawa K."/>
            <person name="de Jong P."/>
            <person name="Lindberg D.R."/>
            <person name="Seaver E.C."/>
            <person name="Weisblat D.A."/>
            <person name="Putnam N.H."/>
            <person name="Grigoriev I.V."/>
            <person name="Rokhsar D.S."/>
        </authorList>
    </citation>
    <scope>NUCLEOTIDE SEQUENCE</scope>
    <source>
        <strain evidence="5">I ESC-2004</strain>
    </source>
</reference>
<evidence type="ECO:0000313" key="3">
    <source>
        <dbReference type="EMBL" id="ELT92506.1"/>
    </source>
</evidence>
<dbReference type="SMART" id="SM00495">
    <property type="entry name" value="ChtBD3"/>
    <property type="match status" value="1"/>
</dbReference>
<dbReference type="EnsemblMetazoa" id="CapteT110564">
    <property type="protein sequence ID" value="CapteP110564"/>
    <property type="gene ID" value="CapteG110564"/>
</dbReference>
<evidence type="ECO:0000313" key="4">
    <source>
        <dbReference type="EnsemblMetazoa" id="CapteP110564"/>
    </source>
</evidence>
<reference evidence="4" key="3">
    <citation type="submission" date="2015-06" db="UniProtKB">
        <authorList>
            <consortium name="EnsemblMetazoa"/>
        </authorList>
    </citation>
    <scope>IDENTIFICATION</scope>
</reference>
<dbReference type="Pfam" id="PF02839">
    <property type="entry name" value="CBM_5_12"/>
    <property type="match status" value="1"/>
</dbReference>
<dbReference type="GO" id="GO:0004553">
    <property type="term" value="F:hydrolase activity, hydrolyzing O-glycosyl compounds"/>
    <property type="evidence" value="ECO:0007669"/>
    <property type="project" value="InterPro"/>
</dbReference>
<keyword evidence="1" id="KW-0378">Hydrolase</keyword>
<feature type="domain" description="Chitin-binding type-3" evidence="2">
    <location>
        <begin position="15"/>
        <end position="61"/>
    </location>
</feature>
<dbReference type="GO" id="GO:0005576">
    <property type="term" value="C:extracellular region"/>
    <property type="evidence" value="ECO:0007669"/>
    <property type="project" value="InterPro"/>
</dbReference>
<dbReference type="Proteomes" id="UP000014760">
    <property type="component" value="Unassembled WGS sequence"/>
</dbReference>
<dbReference type="Gene3D" id="2.10.10.20">
    <property type="entry name" value="Carbohydrate-binding module superfamily 5/12"/>
    <property type="match status" value="1"/>
</dbReference>
<sequence>MVTSVSALAYDCSPLSSWESTAVYNSGDRVQHNSKTYQANWWTKGNNPEQFSSAYQEWTLLGSCDGTEPPPAENKLPQVSLTSPVNGSDYIDGDSVLLRADASDEDGTISNVEFFVNNALVGSDTTAPYSLSWSAVVGTHSISARAIDDQGGSSRTSASVIDVTAVEQNQLPQVTLTSPANGAEYLPGEKVILTADASDSDGAISKVSFYAGASGKMVLLGEDNTEPYSLEW</sequence>
<dbReference type="InterPro" id="IPR036573">
    <property type="entry name" value="CBM_sf_5/12"/>
</dbReference>
<dbReference type="Pfam" id="PF17957">
    <property type="entry name" value="Big_7"/>
    <property type="match status" value="2"/>
</dbReference>
<gene>
    <name evidence="3" type="ORF">CAPTEDRAFT_110564</name>
</gene>
<dbReference type="EMBL" id="AMQN01030420">
    <property type="status" value="NOT_ANNOTATED_CDS"/>
    <property type="molecule type" value="Genomic_DNA"/>
</dbReference>
<dbReference type="InterPro" id="IPR013783">
    <property type="entry name" value="Ig-like_fold"/>
</dbReference>
<accession>R7TLS8</accession>
<protein>
    <recommendedName>
        <fullName evidence="2">Chitin-binding type-3 domain-containing protein</fullName>
    </recommendedName>
</protein>